<reference evidence="1" key="1">
    <citation type="journal article" date="2015" name="Nature">
        <title>Complex archaea that bridge the gap between prokaryotes and eukaryotes.</title>
        <authorList>
            <person name="Spang A."/>
            <person name="Saw J.H."/>
            <person name="Jorgensen S.L."/>
            <person name="Zaremba-Niedzwiedzka K."/>
            <person name="Martijn J."/>
            <person name="Lind A.E."/>
            <person name="van Eijk R."/>
            <person name="Schleper C."/>
            <person name="Guy L."/>
            <person name="Ettema T.J."/>
        </authorList>
    </citation>
    <scope>NUCLEOTIDE SEQUENCE</scope>
</reference>
<comment type="caution">
    <text evidence="1">The sequence shown here is derived from an EMBL/GenBank/DDBJ whole genome shotgun (WGS) entry which is preliminary data.</text>
</comment>
<dbReference type="AlphaFoldDB" id="A0A0F9AUL4"/>
<gene>
    <name evidence="1" type="ORF">LCGC14_2869420</name>
</gene>
<dbReference type="EMBL" id="LAZR01055664">
    <property type="protein sequence ID" value="KKK75866.1"/>
    <property type="molecule type" value="Genomic_DNA"/>
</dbReference>
<sequence>MTRRMYIGVASTPAAATVDTAGEGGFFGGAVNGTALDDTASASGAADQVQAYQFVLPYRAVVGKIVFEVTTLSVGAFASVGIYSADGNTRLVHAGAISTTLAEVKDVTLASSVTLEPGVYVFSHTVSDATAKLRAFITSDAIGSGFRNTNGDRQGNAANASVSGVLPATLGAITTTGTNIAAAYFEP</sequence>
<protein>
    <submittedName>
        <fullName evidence="1">Uncharacterized protein</fullName>
    </submittedName>
</protein>
<proteinExistence type="predicted"/>
<evidence type="ECO:0000313" key="1">
    <source>
        <dbReference type="EMBL" id="KKK75866.1"/>
    </source>
</evidence>
<organism evidence="1">
    <name type="scientific">marine sediment metagenome</name>
    <dbReference type="NCBI Taxonomy" id="412755"/>
    <lineage>
        <taxon>unclassified sequences</taxon>
        <taxon>metagenomes</taxon>
        <taxon>ecological metagenomes</taxon>
    </lineage>
</organism>
<accession>A0A0F9AUL4</accession>
<name>A0A0F9AUL4_9ZZZZ</name>